<dbReference type="PRINTS" id="PR00377">
    <property type="entry name" value="IMPHPHTASES"/>
</dbReference>
<dbReference type="InterPro" id="IPR000760">
    <property type="entry name" value="Inositol_monophosphatase-like"/>
</dbReference>
<evidence type="ECO:0000256" key="2">
    <source>
        <dbReference type="ARBA" id="ARBA00022723"/>
    </source>
</evidence>
<organism evidence="5 6">
    <name type="scientific">Henriciella barbarensis</name>
    <dbReference type="NCBI Taxonomy" id="86342"/>
    <lineage>
        <taxon>Bacteria</taxon>
        <taxon>Pseudomonadati</taxon>
        <taxon>Pseudomonadota</taxon>
        <taxon>Alphaproteobacteria</taxon>
        <taxon>Hyphomonadales</taxon>
        <taxon>Hyphomonadaceae</taxon>
        <taxon>Henriciella</taxon>
    </lineage>
</organism>
<dbReference type="GO" id="GO:0046872">
    <property type="term" value="F:metal ion binding"/>
    <property type="evidence" value="ECO:0007669"/>
    <property type="project" value="UniProtKB-KW"/>
</dbReference>
<dbReference type="PROSITE" id="PS00630">
    <property type="entry name" value="IMP_2"/>
    <property type="match status" value="1"/>
</dbReference>
<gene>
    <name evidence="5" type="ORF">D1224_11300</name>
</gene>
<proteinExistence type="inferred from homology"/>
<dbReference type="PANTHER" id="PTHR20854:SF4">
    <property type="entry name" value="INOSITOL-1-MONOPHOSPHATASE-RELATED"/>
    <property type="match status" value="1"/>
</dbReference>
<dbReference type="Gene3D" id="3.40.190.80">
    <property type="match status" value="1"/>
</dbReference>
<protein>
    <submittedName>
        <fullName evidence="5">DUF4170 domain-containing protein</fullName>
    </submittedName>
</protein>
<comment type="similarity">
    <text evidence="1">Belongs to the inositol monophosphatase superfamily.</text>
</comment>
<comment type="caution">
    <text evidence="5">The sequence shown here is derived from an EMBL/GenBank/DDBJ whole genome shotgun (WGS) entry which is preliminary data.</text>
</comment>
<dbReference type="OrthoDB" id="9785695at2"/>
<accession>A0A399QTM7</accession>
<dbReference type="InterPro" id="IPR020550">
    <property type="entry name" value="Inositol_monophosphatase_CS"/>
</dbReference>
<reference evidence="5 6" key="1">
    <citation type="submission" date="2018-08" db="EMBL/GenBank/DDBJ databases">
        <title>Henriciella mobilis sp. nov., isolated from seawater.</title>
        <authorList>
            <person name="Cheng H."/>
            <person name="Wu Y.-H."/>
            <person name="Xu X.-W."/>
            <person name="Guo L.-L."/>
        </authorList>
    </citation>
    <scope>NUCLEOTIDE SEQUENCE [LARGE SCALE GENOMIC DNA]</scope>
    <source>
        <strain evidence="5 6">CCUG66934</strain>
    </source>
</reference>
<dbReference type="SUPFAM" id="SSF56655">
    <property type="entry name" value="Carbohydrate phosphatase"/>
    <property type="match status" value="1"/>
</dbReference>
<evidence type="ECO:0000313" key="5">
    <source>
        <dbReference type="EMBL" id="RIJ22143.1"/>
    </source>
</evidence>
<feature type="binding site" evidence="4">
    <location>
        <position position="73"/>
    </location>
    <ligand>
        <name>Mg(2+)</name>
        <dbReference type="ChEBI" id="CHEBI:18420"/>
        <label>1</label>
        <note>catalytic</note>
    </ligand>
</feature>
<dbReference type="Gene3D" id="3.30.540.10">
    <property type="entry name" value="Fructose-1,6-Bisphosphatase, subunit A, domain 1"/>
    <property type="match status" value="1"/>
</dbReference>
<dbReference type="Pfam" id="PF13773">
    <property type="entry name" value="DUF4170"/>
    <property type="match status" value="1"/>
</dbReference>
<evidence type="ECO:0000256" key="1">
    <source>
        <dbReference type="ARBA" id="ARBA00009759"/>
    </source>
</evidence>
<comment type="cofactor">
    <cofactor evidence="4">
        <name>Mg(2+)</name>
        <dbReference type="ChEBI" id="CHEBI:18420"/>
    </cofactor>
</comment>
<dbReference type="PANTHER" id="PTHR20854">
    <property type="entry name" value="INOSITOL MONOPHOSPHATASE"/>
    <property type="match status" value="1"/>
</dbReference>
<evidence type="ECO:0000313" key="6">
    <source>
        <dbReference type="Proteomes" id="UP000265431"/>
    </source>
</evidence>
<dbReference type="Gene3D" id="3.30.70.2400">
    <property type="entry name" value="Uncharacterised protein PF13773, DUF4170"/>
    <property type="match status" value="1"/>
</dbReference>
<keyword evidence="3 4" id="KW-0460">Magnesium</keyword>
<dbReference type="CDD" id="cd01638">
    <property type="entry name" value="CysQ"/>
    <property type="match status" value="1"/>
</dbReference>
<keyword evidence="2 4" id="KW-0479">Metal-binding</keyword>
<feature type="binding site" evidence="4">
    <location>
        <position position="94"/>
    </location>
    <ligand>
        <name>Mg(2+)</name>
        <dbReference type="ChEBI" id="CHEBI:18420"/>
        <label>1</label>
        <note>catalytic</note>
    </ligand>
</feature>
<feature type="binding site" evidence="4">
    <location>
        <position position="214"/>
    </location>
    <ligand>
        <name>Mg(2+)</name>
        <dbReference type="ChEBI" id="CHEBI:18420"/>
        <label>1</label>
        <note>catalytic</note>
    </ligand>
</feature>
<evidence type="ECO:0000256" key="4">
    <source>
        <dbReference type="PIRSR" id="PIRSR600760-2"/>
    </source>
</evidence>
<sequence>MQATETPFSDDFMLLQEAVIEAGNMALARFERGDTKAWEKTPGHPVTNADLEADRIIKRHLLGSRPDYGWLSEETALSRDTHLTDVVWCVDPIDGTRAFMGGEPYWAIAGALVKDGHAVCGVVHAPALGETYVAERGKGAWLNGQRLLTSSCDEETGCKMIASESMLTHPAWRVPWPEMRLARPKPNATLLRMCWVATGKWDATLALWRKSDWDLAAGAVIVEEAGGVASTHLGERFSFNRSEPAQRSLIAAGKRLHPLLVERVKGVRLPDPNWTVRPYDRASETEQTKMADMPDTKQLLHLVIGGELKDVRGIEFEDLSKLDFVGAFPSYKAAYDAWKNAAQRTVDNAEMRYFILHAHRLLDPETGSHHHV</sequence>
<name>A0A399QTM7_9PROT</name>
<dbReference type="GO" id="GO:0007165">
    <property type="term" value="P:signal transduction"/>
    <property type="evidence" value="ECO:0007669"/>
    <property type="project" value="TreeGrafter"/>
</dbReference>
<dbReference type="GO" id="GO:0006020">
    <property type="term" value="P:inositol metabolic process"/>
    <property type="evidence" value="ECO:0007669"/>
    <property type="project" value="TreeGrafter"/>
</dbReference>
<dbReference type="AlphaFoldDB" id="A0A399QTM7"/>
<feature type="binding site" evidence="4">
    <location>
        <position position="91"/>
    </location>
    <ligand>
        <name>Mg(2+)</name>
        <dbReference type="ChEBI" id="CHEBI:18420"/>
        <label>1</label>
        <note>catalytic</note>
    </ligand>
</feature>
<dbReference type="InterPro" id="IPR025226">
    <property type="entry name" value="DUF4170"/>
</dbReference>
<dbReference type="GO" id="GO:0008934">
    <property type="term" value="F:inositol monophosphate 1-phosphatase activity"/>
    <property type="evidence" value="ECO:0007669"/>
    <property type="project" value="TreeGrafter"/>
</dbReference>
<dbReference type="Pfam" id="PF00459">
    <property type="entry name" value="Inositol_P"/>
    <property type="match status" value="1"/>
</dbReference>
<dbReference type="GO" id="GO:0046854">
    <property type="term" value="P:phosphatidylinositol phosphate biosynthetic process"/>
    <property type="evidence" value="ECO:0007669"/>
    <property type="project" value="InterPro"/>
</dbReference>
<feature type="binding site" evidence="4">
    <location>
        <position position="93"/>
    </location>
    <ligand>
        <name>Mg(2+)</name>
        <dbReference type="ChEBI" id="CHEBI:18420"/>
        <label>2</label>
    </ligand>
</feature>
<dbReference type="Proteomes" id="UP000265431">
    <property type="component" value="Unassembled WGS sequence"/>
</dbReference>
<dbReference type="EMBL" id="QWGB01000007">
    <property type="protein sequence ID" value="RIJ22143.1"/>
    <property type="molecule type" value="Genomic_DNA"/>
</dbReference>
<keyword evidence="6" id="KW-1185">Reference proteome</keyword>
<evidence type="ECO:0000256" key="3">
    <source>
        <dbReference type="ARBA" id="ARBA00022842"/>
    </source>
</evidence>